<accession>A0A4U5MSJ3</accession>
<evidence type="ECO:0000313" key="2">
    <source>
        <dbReference type="Proteomes" id="UP000298663"/>
    </source>
</evidence>
<protein>
    <submittedName>
        <fullName evidence="1">Uncharacterized protein</fullName>
    </submittedName>
</protein>
<comment type="caution">
    <text evidence="1">The sequence shown here is derived from an EMBL/GenBank/DDBJ whole genome shotgun (WGS) entry which is preliminary data.</text>
</comment>
<gene>
    <name evidence="1" type="ORF">L596_019901</name>
</gene>
<proteinExistence type="predicted"/>
<dbReference type="EMBL" id="AZBU02000006">
    <property type="protein sequence ID" value="TKR72462.1"/>
    <property type="molecule type" value="Genomic_DNA"/>
</dbReference>
<keyword evidence="2" id="KW-1185">Reference proteome</keyword>
<name>A0A4U5MSJ3_STECR</name>
<reference evidence="1 2" key="1">
    <citation type="journal article" date="2015" name="Genome Biol.">
        <title>Comparative genomics of Steinernema reveals deeply conserved gene regulatory networks.</title>
        <authorList>
            <person name="Dillman A.R."/>
            <person name="Macchietto M."/>
            <person name="Porter C.F."/>
            <person name="Rogers A."/>
            <person name="Williams B."/>
            <person name="Antoshechkin I."/>
            <person name="Lee M.M."/>
            <person name="Goodwin Z."/>
            <person name="Lu X."/>
            <person name="Lewis E.E."/>
            <person name="Goodrich-Blair H."/>
            <person name="Stock S.P."/>
            <person name="Adams B.J."/>
            <person name="Sternberg P.W."/>
            <person name="Mortazavi A."/>
        </authorList>
    </citation>
    <scope>NUCLEOTIDE SEQUENCE [LARGE SCALE GENOMIC DNA]</scope>
    <source>
        <strain evidence="1 2">ALL</strain>
    </source>
</reference>
<evidence type="ECO:0000313" key="1">
    <source>
        <dbReference type="EMBL" id="TKR72462.1"/>
    </source>
</evidence>
<organism evidence="1 2">
    <name type="scientific">Steinernema carpocapsae</name>
    <name type="common">Entomopathogenic nematode</name>
    <dbReference type="NCBI Taxonomy" id="34508"/>
    <lineage>
        <taxon>Eukaryota</taxon>
        <taxon>Metazoa</taxon>
        <taxon>Ecdysozoa</taxon>
        <taxon>Nematoda</taxon>
        <taxon>Chromadorea</taxon>
        <taxon>Rhabditida</taxon>
        <taxon>Tylenchina</taxon>
        <taxon>Panagrolaimomorpha</taxon>
        <taxon>Strongyloidoidea</taxon>
        <taxon>Steinernematidae</taxon>
        <taxon>Steinernema</taxon>
    </lineage>
</organism>
<reference evidence="1 2" key="2">
    <citation type="journal article" date="2019" name="G3 (Bethesda)">
        <title>Hybrid Assembly of the Genome of the Entomopathogenic Nematode Steinernema carpocapsae Identifies the X-Chromosome.</title>
        <authorList>
            <person name="Serra L."/>
            <person name="Macchietto M."/>
            <person name="Macias-Munoz A."/>
            <person name="McGill C.J."/>
            <person name="Rodriguez I.M."/>
            <person name="Rodriguez B."/>
            <person name="Murad R."/>
            <person name="Mortazavi A."/>
        </authorList>
    </citation>
    <scope>NUCLEOTIDE SEQUENCE [LARGE SCALE GENOMIC DNA]</scope>
    <source>
        <strain evidence="1 2">ALL</strain>
    </source>
</reference>
<dbReference type="AlphaFoldDB" id="A0A4U5MSJ3"/>
<sequence length="331" mass="37082">MLPANLFNRVLASSIRGSFQKPIASSVLRQQVRRTHDVQKPIQGFCAGCGDELLQGDPFCDPKNPVKVQFSDISAAQHPKRRPANSLYGTQVLRLLHFKMSSPRSLQELAIIKTVAESNLHYEKLLPKGTRFRILCDNFNTSYLKLKFNFIAVGISVPQNAIRLYDNGTINLEVTLNNAKNSISKYNFFILAILTGIDVDIEELHRELNFQNRWIALKKAADILRKTGDNFLNYCVSTLCFDIRLSGNPSVFYPTVPPTKEALEADEGARKALEVLKAAVHKAVELDSISALKFLLGRVDQIISEKTSEFLFSGLPCRPTDRVKAIIASFK</sequence>
<dbReference type="Proteomes" id="UP000298663">
    <property type="component" value="Unassembled WGS sequence"/>
</dbReference>